<keyword evidence="1 4" id="KW-0808">Transferase</keyword>
<dbReference type="GO" id="GO:0006654">
    <property type="term" value="P:phosphatidic acid biosynthetic process"/>
    <property type="evidence" value="ECO:0007669"/>
    <property type="project" value="TreeGrafter"/>
</dbReference>
<dbReference type="GO" id="GO:0005886">
    <property type="term" value="C:plasma membrane"/>
    <property type="evidence" value="ECO:0007669"/>
    <property type="project" value="TreeGrafter"/>
</dbReference>
<evidence type="ECO:0000259" key="3">
    <source>
        <dbReference type="SMART" id="SM00563"/>
    </source>
</evidence>
<gene>
    <name evidence="4" type="primary">plsC</name>
</gene>
<dbReference type="SUPFAM" id="SSF69593">
    <property type="entry name" value="Glycerol-3-phosphate (1)-acyltransferase"/>
    <property type="match status" value="1"/>
</dbReference>
<feature type="domain" description="Phospholipid/glycerol acyltransferase" evidence="3">
    <location>
        <begin position="62"/>
        <end position="178"/>
    </location>
</feature>
<dbReference type="InterPro" id="IPR002123">
    <property type="entry name" value="Plipid/glycerol_acylTrfase"/>
</dbReference>
<evidence type="ECO:0000256" key="2">
    <source>
        <dbReference type="ARBA" id="ARBA00023315"/>
    </source>
</evidence>
<accession>A0A075HJ34</accession>
<dbReference type="EMBL" id="KF901041">
    <property type="protein sequence ID" value="AIF15934.1"/>
    <property type="molecule type" value="Genomic_DNA"/>
</dbReference>
<dbReference type="GO" id="GO:0003841">
    <property type="term" value="F:1-acylglycerol-3-phosphate O-acyltransferase activity"/>
    <property type="evidence" value="ECO:0007669"/>
    <property type="project" value="UniProtKB-EC"/>
</dbReference>
<dbReference type="CDD" id="cd07989">
    <property type="entry name" value="LPLAT_AGPAT-like"/>
    <property type="match status" value="1"/>
</dbReference>
<dbReference type="PANTHER" id="PTHR10434">
    <property type="entry name" value="1-ACYL-SN-GLYCEROL-3-PHOSPHATE ACYLTRANSFERASE"/>
    <property type="match status" value="1"/>
</dbReference>
<dbReference type="AlphaFoldDB" id="A0A075HJ34"/>
<keyword evidence="2 4" id="KW-0012">Acyltransferase</keyword>
<protein>
    <submittedName>
        <fullName evidence="4">Acyltransferase (PlsC)</fullName>
        <ecNumber evidence="4">2.3.1.51</ecNumber>
    </submittedName>
</protein>
<dbReference type="SMART" id="SM00563">
    <property type="entry name" value="PlsC"/>
    <property type="match status" value="1"/>
</dbReference>
<dbReference type="EC" id="2.3.1.51" evidence="4"/>
<organism evidence="4">
    <name type="scientific">uncultured marine group II/III euryarchaeote KM3_72_A06</name>
    <dbReference type="NCBI Taxonomy" id="1456496"/>
    <lineage>
        <taxon>Archaea</taxon>
        <taxon>Methanobacteriati</taxon>
        <taxon>Methanobacteriota</taxon>
        <taxon>environmental samples</taxon>
    </lineage>
</organism>
<name>A0A075HJ34_9EURY</name>
<sequence>MATLTEDSLAELSRLTGLDGTGQNYSAPLFYKALMQVMPPIVRSMTNVRYEGIERIPKSGPTILAGNHTSHIDPIVKIMGARRPVHYLAKAEHFEDKTFQKLMTSTGQIETIRETGGTEALTMAVDVLEGGGVMGIFPEGTRSRRTEAPFLLRGKTGVARLAARFPEVPVVPMAILGARNFLAPGSAKVNPFARVEVHIDNPISFAEWLTDESGGAMNDEDISNLTDLDEHGQRSIMKALYRGFTDQLIENLRILGAP</sequence>
<evidence type="ECO:0000256" key="1">
    <source>
        <dbReference type="ARBA" id="ARBA00022679"/>
    </source>
</evidence>
<reference evidence="4" key="1">
    <citation type="journal article" date="2014" name="Genome Biol. Evol.">
        <title>Pangenome evidence for extensive interdomain horizontal transfer affecting lineage core and shell genes in uncultured planktonic thaumarchaeota and euryarchaeota.</title>
        <authorList>
            <person name="Deschamps P."/>
            <person name="Zivanovic Y."/>
            <person name="Moreira D."/>
            <person name="Rodriguez-Valera F."/>
            <person name="Lopez-Garcia P."/>
        </authorList>
    </citation>
    <scope>NUCLEOTIDE SEQUENCE</scope>
</reference>
<dbReference type="Pfam" id="PF01553">
    <property type="entry name" value="Acyltransferase"/>
    <property type="match status" value="1"/>
</dbReference>
<evidence type="ECO:0000313" key="4">
    <source>
        <dbReference type="EMBL" id="AIF15934.1"/>
    </source>
</evidence>
<dbReference type="PANTHER" id="PTHR10434:SF11">
    <property type="entry name" value="1-ACYL-SN-GLYCEROL-3-PHOSPHATE ACYLTRANSFERASE"/>
    <property type="match status" value="1"/>
</dbReference>
<proteinExistence type="predicted"/>